<dbReference type="InterPro" id="IPR013216">
    <property type="entry name" value="Methyltransf_11"/>
</dbReference>
<dbReference type="InterPro" id="IPR050602">
    <property type="entry name" value="Malonyl-ACP_OMT"/>
</dbReference>
<dbReference type="EMBL" id="NHSD01000116">
    <property type="protein sequence ID" value="MBK5926294.1"/>
    <property type="molecule type" value="Genomic_DNA"/>
</dbReference>
<dbReference type="InterPro" id="IPR029063">
    <property type="entry name" value="SAM-dependent_MTases_sf"/>
</dbReference>
<evidence type="ECO:0000313" key="5">
    <source>
        <dbReference type="EMBL" id="MBK5926294.1"/>
    </source>
</evidence>
<reference evidence="5" key="2">
    <citation type="journal article" date="2020" name="Microorganisms">
        <title>Osmotic Adaptation and Compatible Solute Biosynthesis of Phototrophic Bacteria as Revealed from Genome Analyses.</title>
        <authorList>
            <person name="Imhoff J.F."/>
            <person name="Rahn T."/>
            <person name="Kunzel S."/>
            <person name="Keller A."/>
            <person name="Neulinger S.C."/>
        </authorList>
    </citation>
    <scope>NUCLEOTIDE SEQUENCE</scope>
    <source>
        <strain evidence="5">LMG 28126</strain>
    </source>
</reference>
<comment type="caution">
    <text evidence="5">The sequence shown here is derived from an EMBL/GenBank/DDBJ whole genome shotgun (WGS) entry which is preliminary data.</text>
</comment>
<evidence type="ECO:0000313" key="6">
    <source>
        <dbReference type="Proteomes" id="UP000706333"/>
    </source>
</evidence>
<feature type="region of interest" description="Disordered" evidence="3">
    <location>
        <begin position="262"/>
        <end position="285"/>
    </location>
</feature>
<protein>
    <submittedName>
        <fullName evidence="5">SAM-dependent methyltransferase</fullName>
    </submittedName>
</protein>
<sequence length="285" mass="30084">MTPPQLTDRPALARARARAARAAPALFLHAEAAAEIKERLTEVNRTFTNPAIVTGWPQAWQGVVPGARMLPDAPVLALEAGAHDLVVHAMALHWADDPVGQLVQCRRALRPDGLLLAVAPGGRTLVELRAALAEAESEVAGGLSPRVLPMAEIRDLGGLLQRAGLALPVADSVTLNASYADAFALMRDLRAMGEGNALAARPRRPAPRRLFAAAARRYAEAFATPDGRVRATFELIFLTGWAPDASQPQPLRPGSATARLADALGSSEHPLPDTVPVPPPGGRKS</sequence>
<gene>
    <name evidence="5" type="ORF">CCR87_02815</name>
</gene>
<keyword evidence="6" id="KW-1185">Reference proteome</keyword>
<feature type="compositionally biased region" description="Pro residues" evidence="3">
    <location>
        <begin position="273"/>
        <end position="285"/>
    </location>
</feature>
<evidence type="ECO:0000256" key="2">
    <source>
        <dbReference type="ARBA" id="ARBA00022679"/>
    </source>
</evidence>
<dbReference type="PANTHER" id="PTHR13090:SF1">
    <property type="entry name" value="ARGININE-HYDROXYLASE NDUFAF5, MITOCHONDRIAL"/>
    <property type="match status" value="1"/>
</dbReference>
<dbReference type="GO" id="GO:0032259">
    <property type="term" value="P:methylation"/>
    <property type="evidence" value="ECO:0007669"/>
    <property type="project" value="UniProtKB-KW"/>
</dbReference>
<evidence type="ECO:0000259" key="4">
    <source>
        <dbReference type="Pfam" id="PF08241"/>
    </source>
</evidence>
<evidence type="ECO:0000256" key="3">
    <source>
        <dbReference type="SAM" id="MobiDB-lite"/>
    </source>
</evidence>
<dbReference type="Proteomes" id="UP000706333">
    <property type="component" value="Unassembled WGS sequence"/>
</dbReference>
<dbReference type="Pfam" id="PF08241">
    <property type="entry name" value="Methyltransf_11"/>
    <property type="match status" value="1"/>
</dbReference>
<keyword evidence="1 5" id="KW-0489">Methyltransferase</keyword>
<dbReference type="RefSeq" id="WP_201155960.1">
    <property type="nucleotide sequence ID" value="NZ_NHSD01000116.1"/>
</dbReference>
<reference evidence="5" key="1">
    <citation type="submission" date="2017-05" db="EMBL/GenBank/DDBJ databases">
        <authorList>
            <person name="Imhoff J.F."/>
            <person name="Rahn T."/>
            <person name="Kuenzel S."/>
            <person name="Neulinger S.C."/>
        </authorList>
    </citation>
    <scope>NUCLEOTIDE SEQUENCE</scope>
    <source>
        <strain evidence="5">LMG 28126</strain>
    </source>
</reference>
<dbReference type="AlphaFoldDB" id="A0A934WHX0"/>
<dbReference type="SUPFAM" id="SSF53335">
    <property type="entry name" value="S-adenosyl-L-methionine-dependent methyltransferases"/>
    <property type="match status" value="1"/>
</dbReference>
<dbReference type="GO" id="GO:0008757">
    <property type="term" value="F:S-adenosylmethionine-dependent methyltransferase activity"/>
    <property type="evidence" value="ECO:0007669"/>
    <property type="project" value="InterPro"/>
</dbReference>
<proteinExistence type="predicted"/>
<feature type="domain" description="Methyltransferase type 11" evidence="4">
    <location>
        <begin position="75"/>
        <end position="116"/>
    </location>
</feature>
<name>A0A934WHX0_9RHOB</name>
<dbReference type="PANTHER" id="PTHR13090">
    <property type="entry name" value="ARGININE-HYDROXYLASE NDUFAF5, MITOCHONDRIAL"/>
    <property type="match status" value="1"/>
</dbReference>
<organism evidence="5 6">
    <name type="scientific">Rhodobaculum claviforme</name>
    <dbReference type="NCBI Taxonomy" id="1549854"/>
    <lineage>
        <taxon>Bacteria</taxon>
        <taxon>Pseudomonadati</taxon>
        <taxon>Pseudomonadota</taxon>
        <taxon>Alphaproteobacteria</taxon>
        <taxon>Rhodobacterales</taxon>
        <taxon>Paracoccaceae</taxon>
        <taxon>Rhodobaculum</taxon>
    </lineage>
</organism>
<evidence type="ECO:0000256" key="1">
    <source>
        <dbReference type="ARBA" id="ARBA00022603"/>
    </source>
</evidence>
<keyword evidence="2" id="KW-0808">Transferase</keyword>
<dbReference type="Gene3D" id="3.40.50.150">
    <property type="entry name" value="Vaccinia Virus protein VP39"/>
    <property type="match status" value="1"/>
</dbReference>
<accession>A0A934WHX0</accession>